<feature type="transmembrane region" description="Helical" evidence="9">
    <location>
        <begin position="289"/>
        <end position="311"/>
    </location>
</feature>
<feature type="transmembrane region" description="Helical" evidence="9">
    <location>
        <begin position="168"/>
        <end position="189"/>
    </location>
</feature>
<evidence type="ECO:0000313" key="10">
    <source>
        <dbReference type="EMBL" id="SFJ28164.1"/>
    </source>
</evidence>
<feature type="transmembrane region" description="Helical" evidence="9">
    <location>
        <begin position="141"/>
        <end position="162"/>
    </location>
</feature>
<organism evidence="10 11">
    <name type="scientific">Amycolatopsis sacchari</name>
    <dbReference type="NCBI Taxonomy" id="115433"/>
    <lineage>
        <taxon>Bacteria</taxon>
        <taxon>Bacillati</taxon>
        <taxon>Actinomycetota</taxon>
        <taxon>Actinomycetes</taxon>
        <taxon>Pseudonocardiales</taxon>
        <taxon>Pseudonocardiaceae</taxon>
        <taxon>Amycolatopsis</taxon>
    </lineage>
</organism>
<evidence type="ECO:0000256" key="2">
    <source>
        <dbReference type="ARBA" id="ARBA00022448"/>
    </source>
</evidence>
<protein>
    <submittedName>
        <fullName evidence="10">2-keto-3-deoxygluconate permease</fullName>
    </submittedName>
</protein>
<dbReference type="OrthoDB" id="3185611at2"/>
<keyword evidence="2" id="KW-0813">Transport</keyword>
<reference evidence="10 11" key="1">
    <citation type="submission" date="2016-10" db="EMBL/GenBank/DDBJ databases">
        <authorList>
            <person name="de Groot N.N."/>
        </authorList>
    </citation>
    <scope>NUCLEOTIDE SEQUENCE [LARGE SCALE GENOMIC DNA]</scope>
    <source>
        <strain evidence="10 11">DSM 44468</strain>
    </source>
</reference>
<keyword evidence="5 9" id="KW-0812">Transmembrane</keyword>
<accession>A0A1I3Q1U8</accession>
<feature type="transmembrane region" description="Helical" evidence="9">
    <location>
        <begin position="101"/>
        <end position="120"/>
    </location>
</feature>
<dbReference type="Proteomes" id="UP000199025">
    <property type="component" value="Unassembled WGS sequence"/>
</dbReference>
<evidence type="ECO:0000256" key="6">
    <source>
        <dbReference type="ARBA" id="ARBA00022847"/>
    </source>
</evidence>
<dbReference type="RefSeq" id="WP_091505366.1">
    <property type="nucleotide sequence ID" value="NZ_CBDQZW010000022.1"/>
</dbReference>
<feature type="transmembrane region" description="Helical" evidence="9">
    <location>
        <begin position="12"/>
        <end position="31"/>
    </location>
</feature>
<proteinExistence type="inferred from homology"/>
<keyword evidence="8 9" id="KW-0472">Membrane</keyword>
<evidence type="ECO:0000256" key="5">
    <source>
        <dbReference type="ARBA" id="ARBA00022692"/>
    </source>
</evidence>
<evidence type="ECO:0000256" key="1">
    <source>
        <dbReference type="ARBA" id="ARBA00006430"/>
    </source>
</evidence>
<evidence type="ECO:0000256" key="3">
    <source>
        <dbReference type="ARBA" id="ARBA00022475"/>
    </source>
</evidence>
<dbReference type="GO" id="GO:0016020">
    <property type="term" value="C:membrane"/>
    <property type="evidence" value="ECO:0007669"/>
    <property type="project" value="InterPro"/>
</dbReference>
<feature type="transmembrane region" description="Helical" evidence="9">
    <location>
        <begin position="76"/>
        <end position="95"/>
    </location>
</feature>
<dbReference type="GO" id="GO:0015649">
    <property type="term" value="F:2-keto-3-deoxygluconate:proton symporter activity"/>
    <property type="evidence" value="ECO:0007669"/>
    <property type="project" value="InterPro"/>
</dbReference>
<keyword evidence="7 9" id="KW-1133">Transmembrane helix</keyword>
<gene>
    <name evidence="10" type="ORF">SAMN05421835_104159</name>
</gene>
<feature type="transmembrane region" description="Helical" evidence="9">
    <location>
        <begin position="37"/>
        <end position="64"/>
    </location>
</feature>
<dbReference type="Pfam" id="PF03812">
    <property type="entry name" value="KdgT"/>
    <property type="match status" value="1"/>
</dbReference>
<dbReference type="InterPro" id="IPR004684">
    <property type="entry name" value="2keto-3dGluconate_permease"/>
</dbReference>
<keyword evidence="11" id="KW-1185">Reference proteome</keyword>
<feature type="transmembrane region" description="Helical" evidence="9">
    <location>
        <begin position="222"/>
        <end position="246"/>
    </location>
</feature>
<evidence type="ECO:0000256" key="9">
    <source>
        <dbReference type="SAM" id="Phobius"/>
    </source>
</evidence>
<evidence type="ECO:0000256" key="8">
    <source>
        <dbReference type="ARBA" id="ARBA00023136"/>
    </source>
</evidence>
<dbReference type="STRING" id="115433.SAMN05421835_104159"/>
<keyword evidence="4" id="KW-0762">Sugar transport</keyword>
<dbReference type="AlphaFoldDB" id="A0A1I3Q1U8"/>
<name>A0A1I3Q1U8_9PSEU</name>
<feature type="transmembrane region" description="Helical" evidence="9">
    <location>
        <begin position="196"/>
        <end position="216"/>
    </location>
</feature>
<sequence length="328" mass="33281">MAVPIKRRIEAIPGGMMIVPLLIGAVLYTVAPGTGKFFGSFTGALFSGSLTILAVFYVCMGAGIEVRSTPYILKKGGALFAAKVAVSVVVGIILGRLLGELPISSGAFAGLSTLAVVAAMNDTNGGLYMALMGQFGKGKDVAAYSIMTIESGPFLTMLTLGAAGLSAFPWQTLVGAVLPLLVGMLLGNLDPQMREWLGRAVPVLIPFFAFALGSSIDLKSVWRAGLLGIGLGVFVFLVTGAVLLLADKFTGGTGVAGIAAASTAGNAAAVPAIVAAANPAYQAAAAQATILVAASVVVTSLLVPFATAWFASRARKKEEQPVPEGTSS</sequence>
<keyword evidence="3" id="KW-1003">Cell membrane</keyword>
<comment type="similarity">
    <text evidence="1">Belongs to the KdgT transporter family.</text>
</comment>
<dbReference type="EMBL" id="FORP01000004">
    <property type="protein sequence ID" value="SFJ28164.1"/>
    <property type="molecule type" value="Genomic_DNA"/>
</dbReference>
<keyword evidence="6" id="KW-0769">Symport</keyword>
<evidence type="ECO:0000256" key="4">
    <source>
        <dbReference type="ARBA" id="ARBA00022597"/>
    </source>
</evidence>
<feature type="transmembrane region" description="Helical" evidence="9">
    <location>
        <begin position="258"/>
        <end position="277"/>
    </location>
</feature>
<evidence type="ECO:0000313" key="11">
    <source>
        <dbReference type="Proteomes" id="UP000199025"/>
    </source>
</evidence>
<evidence type="ECO:0000256" key="7">
    <source>
        <dbReference type="ARBA" id="ARBA00022989"/>
    </source>
</evidence>